<keyword evidence="2" id="KW-0472">Membrane</keyword>
<keyword evidence="2" id="KW-1133">Transmembrane helix</keyword>
<dbReference type="EMBL" id="JAGGLP010000002">
    <property type="protein sequence ID" value="MBP2048006.1"/>
    <property type="molecule type" value="Genomic_DNA"/>
</dbReference>
<feature type="compositionally biased region" description="Basic and acidic residues" evidence="1">
    <location>
        <begin position="652"/>
        <end position="668"/>
    </location>
</feature>
<keyword evidence="2" id="KW-0812">Transmembrane</keyword>
<organism evidence="3 4">
    <name type="scientific">Streptomyces griseochromogenes</name>
    <dbReference type="NCBI Taxonomy" id="68214"/>
    <lineage>
        <taxon>Bacteria</taxon>
        <taxon>Bacillati</taxon>
        <taxon>Actinomycetota</taxon>
        <taxon>Actinomycetes</taxon>
        <taxon>Kitasatosporales</taxon>
        <taxon>Streptomycetaceae</taxon>
        <taxon>Streptomyces</taxon>
    </lineage>
</organism>
<accession>A0ABS4LKV1</accession>
<gene>
    <name evidence="3" type="ORF">J2Z21_000930</name>
</gene>
<proteinExistence type="predicted"/>
<keyword evidence="4" id="KW-1185">Reference proteome</keyword>
<name>A0ABS4LKV1_9ACTN</name>
<feature type="region of interest" description="Disordered" evidence="1">
    <location>
        <begin position="842"/>
        <end position="927"/>
    </location>
</feature>
<evidence type="ECO:0000313" key="4">
    <source>
        <dbReference type="Proteomes" id="UP001519309"/>
    </source>
</evidence>
<feature type="region of interest" description="Disordered" evidence="1">
    <location>
        <begin position="624"/>
        <end position="668"/>
    </location>
</feature>
<reference evidence="3 4" key="1">
    <citation type="submission" date="2021-03" db="EMBL/GenBank/DDBJ databases">
        <title>Genomic Encyclopedia of Type Strains, Phase IV (KMG-IV): sequencing the most valuable type-strain genomes for metagenomic binning, comparative biology and taxonomic classification.</title>
        <authorList>
            <person name="Goeker M."/>
        </authorList>
    </citation>
    <scope>NUCLEOTIDE SEQUENCE [LARGE SCALE GENOMIC DNA]</scope>
    <source>
        <strain evidence="3 4">DSM 40499</strain>
    </source>
</reference>
<feature type="compositionally biased region" description="Basic and acidic residues" evidence="1">
    <location>
        <begin position="893"/>
        <end position="927"/>
    </location>
</feature>
<evidence type="ECO:0000256" key="1">
    <source>
        <dbReference type="SAM" id="MobiDB-lite"/>
    </source>
</evidence>
<feature type="transmembrane region" description="Helical" evidence="2">
    <location>
        <begin position="419"/>
        <end position="438"/>
    </location>
</feature>
<protein>
    <submittedName>
        <fullName evidence="3">Uncharacterized protein</fullName>
    </submittedName>
</protein>
<dbReference type="Proteomes" id="UP001519309">
    <property type="component" value="Unassembled WGS sequence"/>
</dbReference>
<evidence type="ECO:0000256" key="2">
    <source>
        <dbReference type="SAM" id="Phobius"/>
    </source>
</evidence>
<evidence type="ECO:0000313" key="3">
    <source>
        <dbReference type="EMBL" id="MBP2048006.1"/>
    </source>
</evidence>
<comment type="caution">
    <text evidence="3">The sequence shown here is derived from an EMBL/GenBank/DDBJ whole genome shotgun (WGS) entry which is preliminary data.</text>
</comment>
<sequence>MSMPQDFGAVIHLDLRAGAAELDSASALRSRVARQLGRAGLPEPDDPLFLVVDTPAGLTDHQLQYELLTGFRAVGEVRLLVLLVGSAPGSYAGEDEAFQPDRRLVRPAVLRASNTALLWAGDLRSARTALEHPAADDPDALAVLVGVLSVPDLYLKVLRTIGSLPEAVAAPGVRLLEQDLPPEVRDRAWRDALTRFAGEDTELAQDVLLTASSGADLPEPLRALVAVRGGRDQRHREPGGVADDAYRACADALTHAEDALAGLRALPGLVRPSRRVAFEADVDQAREALDEYRDLVATALRGGGGTTPSGAESAARLAALGLRVPSAEGMGERIGEGLKEFAGKLLGQGLSMRAVAQRFTGLAGRVEPVPGSALLPGLADYSADTVARQSGTEGTTAPSPPLAAPAAALAGLFGALWQGPYLVLALLVPLLFVGMAALGEARLRGSGRPGRWAVAPRVAAFAGAAAGAGLGQATGPSLWLGGFGLLAGLGGAGETARRLWRAAAGAWAPGRVTAVLRRALDGLDGLLAEAVQEHWAVEERLYCADAARSVAGMLRATAAAAEAEAVPEPERLTASGAFAEPGERTPAEDDWLAGPSALETDDAFAATDDGEADWASVYAWRDESSWDEPAERGEQREKGAGESQERNPAAPWEERTKGVPRWLERESGEGGPELVATLAADLTDAALEAMKHYWGAVERGQAGARAVRRTEERVHELLSTARRHLQLNGVLAPPPFAAARRVRATSANLLGTDPYRPAELVGADADRQAVVQLSSPEQGALLSRDPAAAVWIRFAPRAVRDEVEKAWRSSGSAQPEEVLWTSSGRYAGLVRLTPLRMGVVDTVRPRYGSGPDDRPDAYAESPSYDGTGSYPGAHPYDGTGSYARTGSYDAADPYDRPNSYDRTADRDDHADPYGPPDTDRRGDGDRW</sequence>
<feature type="compositionally biased region" description="Basic and acidic residues" evidence="1">
    <location>
        <begin position="624"/>
        <end position="645"/>
    </location>
</feature>